<dbReference type="InterPro" id="IPR036249">
    <property type="entry name" value="Thioredoxin-like_sf"/>
</dbReference>
<evidence type="ECO:0000313" key="2">
    <source>
        <dbReference type="EMBL" id="AFC99227.1"/>
    </source>
</evidence>
<dbReference type="EMBL" id="CP003243">
    <property type="protein sequence ID" value="AFC99227.1"/>
    <property type="molecule type" value="Genomic_DNA"/>
</dbReference>
<evidence type="ECO:0000259" key="1">
    <source>
        <dbReference type="PROSITE" id="PS51352"/>
    </source>
</evidence>
<name>H8I488_METCZ</name>
<dbReference type="GeneID" id="11970346"/>
<keyword evidence="3" id="KW-1185">Reference proteome</keyword>
<dbReference type="GO" id="GO:0016209">
    <property type="term" value="F:antioxidant activity"/>
    <property type="evidence" value="ECO:0007669"/>
    <property type="project" value="InterPro"/>
</dbReference>
<sequence>MYKLILRLDVGSRAEDFTLESPDGKPFSLGDVMGKAIIFLTFFRGGFDMESVKYLKELNSVYDKLRDMGVEVVAVTPELPQKAKGLVDALSLKFQVLCDPELKVTKQYDVYDPASEWCWPAGFIIDRDGTLQYAFRGVSPPNTPPLHYLLKKFRGASL</sequence>
<reference evidence="2 3" key="1">
    <citation type="journal article" date="2012" name="J. Bacteriol.">
        <title>Complete genome sequence of a thermophilic methanogen, Methanocella conradii HZ254, isolated from Chinese rice field soil.</title>
        <authorList>
            <person name="Lu Z."/>
            <person name="Lu Y."/>
        </authorList>
    </citation>
    <scope>NUCLEOTIDE SEQUENCE [LARGE SCALE GENOMIC DNA]</scope>
    <source>
        <strain evidence="3">DSM 24694 / JCM 17849 / CGMCC 1.5162 / HZ254</strain>
    </source>
</reference>
<accession>H8I488</accession>
<dbReference type="PROSITE" id="PS51352">
    <property type="entry name" value="THIOREDOXIN_2"/>
    <property type="match status" value="1"/>
</dbReference>
<dbReference type="OrthoDB" id="6924at2157"/>
<proteinExistence type="predicted"/>
<evidence type="ECO:0000313" key="3">
    <source>
        <dbReference type="Proteomes" id="UP000005233"/>
    </source>
</evidence>
<dbReference type="AlphaFoldDB" id="H8I488"/>
<dbReference type="Gene3D" id="3.40.30.10">
    <property type="entry name" value="Glutaredoxin"/>
    <property type="match status" value="1"/>
</dbReference>
<gene>
    <name evidence="2" type="primary">prx-2</name>
    <name evidence="2" type="ordered locus">Mtc_0462</name>
</gene>
<dbReference type="RefSeq" id="WP_014405066.1">
    <property type="nucleotide sequence ID" value="NC_017034.1"/>
</dbReference>
<dbReference type="InterPro" id="IPR013766">
    <property type="entry name" value="Thioredoxin_domain"/>
</dbReference>
<dbReference type="Pfam" id="PF00578">
    <property type="entry name" value="AhpC-TSA"/>
    <property type="match status" value="1"/>
</dbReference>
<dbReference type="InterPro" id="IPR000866">
    <property type="entry name" value="AhpC/TSA"/>
</dbReference>
<dbReference type="STRING" id="1041930.Mtc_0462"/>
<dbReference type="HOGENOM" id="CLU_1665500_0_0_2"/>
<dbReference type="PANTHER" id="PTHR42852:SF13">
    <property type="entry name" value="PROTEIN DIPZ"/>
    <property type="match status" value="1"/>
</dbReference>
<dbReference type="eggNOG" id="arCOG00310">
    <property type="taxonomic scope" value="Archaea"/>
</dbReference>
<dbReference type="KEGG" id="mez:Mtc_0462"/>
<dbReference type="GO" id="GO:0016491">
    <property type="term" value="F:oxidoreductase activity"/>
    <property type="evidence" value="ECO:0007669"/>
    <property type="project" value="InterPro"/>
</dbReference>
<dbReference type="SUPFAM" id="SSF52833">
    <property type="entry name" value="Thioredoxin-like"/>
    <property type="match status" value="1"/>
</dbReference>
<dbReference type="PANTHER" id="PTHR42852">
    <property type="entry name" value="THIOL:DISULFIDE INTERCHANGE PROTEIN DSBE"/>
    <property type="match status" value="1"/>
</dbReference>
<protein>
    <submittedName>
        <fullName evidence="2">Peroxiredoxin</fullName>
    </submittedName>
</protein>
<feature type="domain" description="Thioredoxin" evidence="1">
    <location>
        <begin position="8"/>
        <end position="155"/>
    </location>
</feature>
<dbReference type="InterPro" id="IPR050553">
    <property type="entry name" value="Thioredoxin_ResA/DsbE_sf"/>
</dbReference>
<organism evidence="2 3">
    <name type="scientific">Methanocella conradii (strain DSM 24694 / JCM 17849 / CGMCC 1.5162 / HZ254)</name>
    <dbReference type="NCBI Taxonomy" id="1041930"/>
    <lineage>
        <taxon>Archaea</taxon>
        <taxon>Methanobacteriati</taxon>
        <taxon>Methanobacteriota</taxon>
        <taxon>Stenosarchaea group</taxon>
        <taxon>Methanomicrobia</taxon>
        <taxon>Methanocellales</taxon>
        <taxon>Methanocellaceae</taxon>
        <taxon>Methanocella</taxon>
    </lineage>
</organism>
<dbReference type="Proteomes" id="UP000005233">
    <property type="component" value="Chromosome"/>
</dbReference>